<evidence type="ECO:0000313" key="5">
    <source>
        <dbReference type="EMBL" id="MFD2754575.1"/>
    </source>
</evidence>
<dbReference type="InterPro" id="IPR051815">
    <property type="entry name" value="Molybdate_resp_trans_reg"/>
</dbReference>
<evidence type="ECO:0000313" key="6">
    <source>
        <dbReference type="Proteomes" id="UP001597463"/>
    </source>
</evidence>
<dbReference type="Pfam" id="PF00126">
    <property type="entry name" value="HTH_1"/>
    <property type="match status" value="1"/>
</dbReference>
<feature type="compositionally biased region" description="Basic and acidic residues" evidence="3">
    <location>
        <begin position="8"/>
        <end position="21"/>
    </location>
</feature>
<dbReference type="InterPro" id="IPR008995">
    <property type="entry name" value="Mo/tungstate-bd_C_term_dom"/>
</dbReference>
<dbReference type="SUPFAM" id="SSF50331">
    <property type="entry name" value="MOP-like"/>
    <property type="match status" value="1"/>
</dbReference>
<evidence type="ECO:0000256" key="3">
    <source>
        <dbReference type="SAM" id="MobiDB-lite"/>
    </source>
</evidence>
<sequence length="308" mass="31750">MSDSDQIEEQHGQACAEHEEAPAATGSLTTRSLSQALGYDMADRRIAILRGIAQSGSISQAARDVGVSYKAAWQAIDTLTNLAGVALVERSVGGAGGGGAQITAAGEALLRTAETMERVRAEVLQRLQAENGGGAAAVPVAANLGLLTSMRNQWACTVLKVESLGGQIRVWLRAAADAGADWTIAARITPESYELLGLSPGAPVLALCKATAVKVWLGQERPGREGPGREGSAGSSHSVNLWPATVQRATYGAVSVAEESTASDEAICRLNWGAQIVGFAPAMSGLVADDHVWLEVPESAVVVAVASA</sequence>
<evidence type="ECO:0000259" key="4">
    <source>
        <dbReference type="PROSITE" id="PS51866"/>
    </source>
</evidence>
<dbReference type="EMBL" id="JBHUMV010000004">
    <property type="protein sequence ID" value="MFD2754575.1"/>
    <property type="molecule type" value="Genomic_DNA"/>
</dbReference>
<feature type="domain" description="Mop" evidence="4">
    <location>
        <begin position="147"/>
        <end position="217"/>
    </location>
</feature>
<dbReference type="InterPro" id="IPR036390">
    <property type="entry name" value="WH_DNA-bd_sf"/>
</dbReference>
<proteinExistence type="predicted"/>
<dbReference type="PANTHER" id="PTHR30432">
    <property type="entry name" value="TRANSCRIPTIONAL REGULATOR MODE"/>
    <property type="match status" value="1"/>
</dbReference>
<keyword evidence="1 2" id="KW-0500">Molybdenum</keyword>
<dbReference type="Proteomes" id="UP001597463">
    <property type="component" value="Unassembled WGS sequence"/>
</dbReference>
<accession>A0ABW5UMA2</accession>
<dbReference type="InterPro" id="IPR005116">
    <property type="entry name" value="Transp-assoc_OB_typ1"/>
</dbReference>
<dbReference type="InterPro" id="IPR000847">
    <property type="entry name" value="LysR_HTH_N"/>
</dbReference>
<dbReference type="SUPFAM" id="SSF46785">
    <property type="entry name" value="Winged helix' DNA-binding domain"/>
    <property type="match status" value="1"/>
</dbReference>
<name>A0ABW5UMA2_9BURK</name>
<organism evidence="5 6">
    <name type="scientific">Comamonas terrae</name>
    <dbReference type="NCBI Taxonomy" id="673548"/>
    <lineage>
        <taxon>Bacteria</taxon>
        <taxon>Pseudomonadati</taxon>
        <taxon>Pseudomonadota</taxon>
        <taxon>Betaproteobacteria</taxon>
        <taxon>Burkholderiales</taxon>
        <taxon>Comamonadaceae</taxon>
        <taxon>Comamonas</taxon>
    </lineage>
</organism>
<keyword evidence="6" id="KW-1185">Reference proteome</keyword>
<dbReference type="PROSITE" id="PS51866">
    <property type="entry name" value="MOP"/>
    <property type="match status" value="1"/>
</dbReference>
<dbReference type="InterPro" id="IPR036388">
    <property type="entry name" value="WH-like_DNA-bd_sf"/>
</dbReference>
<evidence type="ECO:0000256" key="2">
    <source>
        <dbReference type="PROSITE-ProRule" id="PRU01213"/>
    </source>
</evidence>
<reference evidence="6" key="1">
    <citation type="journal article" date="2019" name="Int. J. Syst. Evol. Microbiol.">
        <title>The Global Catalogue of Microorganisms (GCM) 10K type strain sequencing project: providing services to taxonomists for standard genome sequencing and annotation.</title>
        <authorList>
            <consortium name="The Broad Institute Genomics Platform"/>
            <consortium name="The Broad Institute Genome Sequencing Center for Infectious Disease"/>
            <person name="Wu L."/>
            <person name="Ma J."/>
        </authorList>
    </citation>
    <scope>NUCLEOTIDE SEQUENCE [LARGE SCALE GENOMIC DNA]</scope>
    <source>
        <strain evidence="6">TISTR 1906</strain>
    </source>
</reference>
<dbReference type="Gene3D" id="1.10.10.10">
    <property type="entry name" value="Winged helix-like DNA-binding domain superfamily/Winged helix DNA-binding domain"/>
    <property type="match status" value="1"/>
</dbReference>
<dbReference type="Pfam" id="PF03459">
    <property type="entry name" value="TOBE"/>
    <property type="match status" value="1"/>
</dbReference>
<feature type="region of interest" description="Disordered" evidence="3">
    <location>
        <begin position="1"/>
        <end position="29"/>
    </location>
</feature>
<dbReference type="Gene3D" id="2.40.50.100">
    <property type="match status" value="1"/>
</dbReference>
<protein>
    <submittedName>
        <fullName evidence="5">TOBE domain-containing protein</fullName>
    </submittedName>
</protein>
<dbReference type="InterPro" id="IPR004606">
    <property type="entry name" value="Mop_domain"/>
</dbReference>
<dbReference type="PANTHER" id="PTHR30432:SF1">
    <property type="entry name" value="DNA-BINDING TRANSCRIPTIONAL DUAL REGULATOR MODE"/>
    <property type="match status" value="1"/>
</dbReference>
<comment type="caution">
    <text evidence="5">The sequence shown here is derived from an EMBL/GenBank/DDBJ whole genome shotgun (WGS) entry which is preliminary data.</text>
</comment>
<evidence type="ECO:0000256" key="1">
    <source>
        <dbReference type="ARBA" id="ARBA00022505"/>
    </source>
</evidence>
<dbReference type="RefSeq" id="WP_066478038.1">
    <property type="nucleotide sequence ID" value="NZ_BCNT01000007.1"/>
</dbReference>
<gene>
    <name evidence="5" type="ORF">ACFSW6_10800</name>
</gene>